<organism evidence="1 2">
    <name type="scientific">Rangifer tarandus platyrhynchus</name>
    <name type="common">Svalbard reindeer</name>
    <dbReference type="NCBI Taxonomy" id="3082113"/>
    <lineage>
        <taxon>Eukaryota</taxon>
        <taxon>Metazoa</taxon>
        <taxon>Chordata</taxon>
        <taxon>Craniata</taxon>
        <taxon>Vertebrata</taxon>
        <taxon>Euteleostomi</taxon>
        <taxon>Mammalia</taxon>
        <taxon>Eutheria</taxon>
        <taxon>Laurasiatheria</taxon>
        <taxon>Artiodactyla</taxon>
        <taxon>Ruminantia</taxon>
        <taxon>Pecora</taxon>
        <taxon>Cervidae</taxon>
        <taxon>Odocoileinae</taxon>
        <taxon>Rangifer</taxon>
    </lineage>
</organism>
<accession>A0AC59ZAS3</accession>
<evidence type="ECO:0000313" key="1">
    <source>
        <dbReference type="EMBL" id="CAN0347849.1"/>
    </source>
</evidence>
<gene>
    <name evidence="1" type="ORF">MRATA1EN22A_LOCUS16195</name>
</gene>
<evidence type="ECO:0000313" key="2">
    <source>
        <dbReference type="Proteomes" id="UP001162501"/>
    </source>
</evidence>
<dbReference type="Proteomes" id="UP001162501">
    <property type="component" value="Chromosome 26"/>
</dbReference>
<protein>
    <submittedName>
        <fullName evidence="1">Uncharacterized protein</fullName>
    </submittedName>
</protein>
<sequence>MSPSPSLCPSARSRAWIWCWLWAEPVGKVLLGSRASRQPLQHWADMLAWRPGAQWRRLQPAGEVDQALALQSRRRLPLPGF</sequence>
<reference evidence="1" key="2">
    <citation type="submission" date="2025-03" db="EMBL/GenBank/DDBJ databases">
        <authorList>
            <consortium name="ELIXIR-Norway"/>
            <consortium name="Elixir Norway"/>
        </authorList>
    </citation>
    <scope>NUCLEOTIDE SEQUENCE</scope>
</reference>
<name>A0AC59ZAS3_RANTA</name>
<dbReference type="EMBL" id="OX596110">
    <property type="protein sequence ID" value="CAN0347849.1"/>
    <property type="molecule type" value="Genomic_DNA"/>
</dbReference>
<reference evidence="1" key="1">
    <citation type="submission" date="2023-05" db="EMBL/GenBank/DDBJ databases">
        <authorList>
            <consortium name="ELIXIR-Norway"/>
        </authorList>
    </citation>
    <scope>NUCLEOTIDE SEQUENCE</scope>
</reference>
<proteinExistence type="predicted"/>